<sequence>MSDVEIRVTPDAQENATANPAGDQGKYVGMWVTADGHIRHELLPGGRYDEARGRQKSAYQGRYWLEGDHIEYVDDTGFTADGEFRDNVLYHAGMVLYPER</sequence>
<feature type="region of interest" description="Disordered" evidence="1">
    <location>
        <begin position="1"/>
        <end position="24"/>
    </location>
</feature>
<evidence type="ECO:0008006" key="4">
    <source>
        <dbReference type="Google" id="ProtNLM"/>
    </source>
</evidence>
<evidence type="ECO:0000256" key="1">
    <source>
        <dbReference type="SAM" id="MobiDB-lite"/>
    </source>
</evidence>
<dbReference type="Pfam" id="PF11512">
    <property type="entry name" value="Atu4866"/>
    <property type="match status" value="1"/>
</dbReference>
<dbReference type="InterPro" id="IPR038646">
    <property type="entry name" value="Atu4866-like_sf"/>
</dbReference>
<proteinExistence type="predicted"/>
<name>A0A5E7I9W7_PSEFL</name>
<protein>
    <recommendedName>
        <fullName evidence="4">Protein Atu4866</fullName>
    </recommendedName>
</protein>
<dbReference type="Proteomes" id="UP000326067">
    <property type="component" value="Unassembled WGS sequence"/>
</dbReference>
<dbReference type="Gene3D" id="2.40.128.290">
    <property type="entry name" value="Uncharacterised protein Atu4866, PF11512"/>
    <property type="match status" value="1"/>
</dbReference>
<dbReference type="EMBL" id="CABVIC010000001">
    <property type="protein sequence ID" value="VVO73218.1"/>
    <property type="molecule type" value="Genomic_DNA"/>
</dbReference>
<reference evidence="2 3" key="1">
    <citation type="submission" date="2019-09" db="EMBL/GenBank/DDBJ databases">
        <authorList>
            <person name="Chandra G."/>
            <person name="Truman W A."/>
        </authorList>
    </citation>
    <scope>NUCLEOTIDE SEQUENCE [LARGE SCALE GENOMIC DNA]</scope>
    <source>
        <strain evidence="2">PS847</strain>
    </source>
</reference>
<gene>
    <name evidence="2" type="ORF">PS847_01421</name>
</gene>
<organism evidence="2 3">
    <name type="scientific">Pseudomonas fluorescens</name>
    <dbReference type="NCBI Taxonomy" id="294"/>
    <lineage>
        <taxon>Bacteria</taxon>
        <taxon>Pseudomonadati</taxon>
        <taxon>Pseudomonadota</taxon>
        <taxon>Gammaproteobacteria</taxon>
        <taxon>Pseudomonadales</taxon>
        <taxon>Pseudomonadaceae</taxon>
        <taxon>Pseudomonas</taxon>
    </lineage>
</organism>
<evidence type="ECO:0000313" key="3">
    <source>
        <dbReference type="Proteomes" id="UP000326067"/>
    </source>
</evidence>
<dbReference type="AlphaFoldDB" id="A0A5E7I9W7"/>
<accession>A0A5E7I9W7</accession>
<evidence type="ECO:0000313" key="2">
    <source>
        <dbReference type="EMBL" id="VVO73218.1"/>
    </source>
</evidence>
<dbReference type="InterPro" id="IPR020955">
    <property type="entry name" value="Uncharacterised_Atu4866"/>
</dbReference>